<dbReference type="AlphaFoldDB" id="A0A4D6NC05"/>
<sequence length="155" mass="17431">MFVFLEKFQKSSGGLLVAARRLMLFISVLPGEASLITQFWVSLMKGLAVEIDLPGDASIVGSIFREMQKMGTRRLGRCDRTWIFPMYDASPNQIWCTVKRQGRTQKHSGDFRCVGFELDVVVTFGMDCQRVHVFWVTIPAGREGIFGALCKAGFI</sequence>
<dbReference type="Proteomes" id="UP000501690">
    <property type="component" value="Linkage Group LG10"/>
</dbReference>
<gene>
    <name evidence="1" type="ORF">DEO72_LG10g2469</name>
</gene>
<evidence type="ECO:0000313" key="2">
    <source>
        <dbReference type="Proteomes" id="UP000501690"/>
    </source>
</evidence>
<organism evidence="1 2">
    <name type="scientific">Vigna unguiculata</name>
    <name type="common">Cowpea</name>
    <dbReference type="NCBI Taxonomy" id="3917"/>
    <lineage>
        <taxon>Eukaryota</taxon>
        <taxon>Viridiplantae</taxon>
        <taxon>Streptophyta</taxon>
        <taxon>Embryophyta</taxon>
        <taxon>Tracheophyta</taxon>
        <taxon>Spermatophyta</taxon>
        <taxon>Magnoliopsida</taxon>
        <taxon>eudicotyledons</taxon>
        <taxon>Gunneridae</taxon>
        <taxon>Pentapetalae</taxon>
        <taxon>rosids</taxon>
        <taxon>fabids</taxon>
        <taxon>Fabales</taxon>
        <taxon>Fabaceae</taxon>
        <taxon>Papilionoideae</taxon>
        <taxon>50 kb inversion clade</taxon>
        <taxon>NPAAA clade</taxon>
        <taxon>indigoferoid/millettioid clade</taxon>
        <taxon>Phaseoleae</taxon>
        <taxon>Vigna</taxon>
    </lineage>
</organism>
<dbReference type="EMBL" id="CP039354">
    <property type="protein sequence ID" value="QCE11236.1"/>
    <property type="molecule type" value="Genomic_DNA"/>
</dbReference>
<proteinExistence type="predicted"/>
<keyword evidence="2" id="KW-1185">Reference proteome</keyword>
<name>A0A4D6NC05_VIGUN</name>
<reference evidence="1 2" key="1">
    <citation type="submission" date="2019-04" db="EMBL/GenBank/DDBJ databases">
        <title>An improved genome assembly and genetic linkage map for asparagus bean, Vigna unguiculata ssp. sesquipedialis.</title>
        <authorList>
            <person name="Xia Q."/>
            <person name="Zhang R."/>
            <person name="Dong Y."/>
        </authorList>
    </citation>
    <scope>NUCLEOTIDE SEQUENCE [LARGE SCALE GENOMIC DNA]</scope>
    <source>
        <tissue evidence="1">Leaf</tissue>
    </source>
</reference>
<accession>A0A4D6NC05</accession>
<evidence type="ECO:0000313" key="1">
    <source>
        <dbReference type="EMBL" id="QCE11236.1"/>
    </source>
</evidence>
<protein>
    <submittedName>
        <fullName evidence="1">Uncharacterized protein</fullName>
    </submittedName>
</protein>